<name>A0A0E9PR80_ANGAN</name>
<evidence type="ECO:0000313" key="1">
    <source>
        <dbReference type="EMBL" id="JAH06595.1"/>
    </source>
</evidence>
<organism evidence="1">
    <name type="scientific">Anguilla anguilla</name>
    <name type="common">European freshwater eel</name>
    <name type="synonym">Muraena anguilla</name>
    <dbReference type="NCBI Taxonomy" id="7936"/>
    <lineage>
        <taxon>Eukaryota</taxon>
        <taxon>Metazoa</taxon>
        <taxon>Chordata</taxon>
        <taxon>Craniata</taxon>
        <taxon>Vertebrata</taxon>
        <taxon>Euteleostomi</taxon>
        <taxon>Actinopterygii</taxon>
        <taxon>Neopterygii</taxon>
        <taxon>Teleostei</taxon>
        <taxon>Anguilliformes</taxon>
        <taxon>Anguillidae</taxon>
        <taxon>Anguilla</taxon>
    </lineage>
</organism>
<dbReference type="AlphaFoldDB" id="A0A0E9PR80"/>
<dbReference type="EMBL" id="GBXM01101982">
    <property type="protein sequence ID" value="JAH06595.1"/>
    <property type="molecule type" value="Transcribed_RNA"/>
</dbReference>
<reference evidence="1" key="2">
    <citation type="journal article" date="2015" name="Fish Shellfish Immunol.">
        <title>Early steps in the European eel (Anguilla anguilla)-Vibrio vulnificus interaction in the gills: Role of the RtxA13 toxin.</title>
        <authorList>
            <person name="Callol A."/>
            <person name="Pajuelo D."/>
            <person name="Ebbesson L."/>
            <person name="Teles M."/>
            <person name="MacKenzie S."/>
            <person name="Amaro C."/>
        </authorList>
    </citation>
    <scope>NUCLEOTIDE SEQUENCE</scope>
</reference>
<proteinExistence type="predicted"/>
<accession>A0A0E9PR80</accession>
<sequence>MLFCCSLDTGDGETEVPYGINSRGIAAAQEPSACDTLPLISASLFPTVAHRAL</sequence>
<protein>
    <submittedName>
        <fullName evidence="1">Uncharacterized protein</fullName>
    </submittedName>
</protein>
<reference evidence="1" key="1">
    <citation type="submission" date="2014-11" db="EMBL/GenBank/DDBJ databases">
        <authorList>
            <person name="Amaro Gonzalez C."/>
        </authorList>
    </citation>
    <scope>NUCLEOTIDE SEQUENCE</scope>
</reference>